<feature type="region of interest" description="Disordered" evidence="1">
    <location>
        <begin position="1"/>
        <end position="70"/>
    </location>
</feature>
<feature type="compositionally biased region" description="Low complexity" evidence="1">
    <location>
        <begin position="34"/>
        <end position="49"/>
    </location>
</feature>
<keyword evidence="3" id="KW-1185">Reference proteome</keyword>
<feature type="region of interest" description="Disordered" evidence="1">
    <location>
        <begin position="321"/>
        <end position="346"/>
    </location>
</feature>
<sequence>MTVFSKVVTGVKKRIPTSNSNSADNDEAASLAPGSIASQSAGSSSTTQRRQTHKQSPVAPDLRRFSGFMNPFPNVQPGGYTKYYQARAAAAAGGGSDASSGGSGPSPYALPSLCELNQRPPPPSSRRPPSIQTSGLQGRGASKSRSSGSGSSSRSQKTVSNSHVASSPLTAIPETSSEQESLRAHTSHSRSHSARTSSSQPLSPLKRRKGRMLRTPSVEKDFAAAGSPTVTSLGRAPSGSSSKSRSSSHRSCPSTDSHSTDTSLEYPQTPEDASPVVLLPTTLPPSAFKFSDPYANYKTRDSGISMGLGLGVGVGLGFTGDGDWEPFERPDSRSTYRTARTHFDDF</sequence>
<gene>
    <name evidence="2" type="ORF">FA13DRAFT_1157013</name>
</gene>
<organism evidence="2 3">
    <name type="scientific">Coprinellus micaceus</name>
    <name type="common">Glistening ink-cap mushroom</name>
    <name type="synonym">Coprinus micaceus</name>
    <dbReference type="NCBI Taxonomy" id="71717"/>
    <lineage>
        <taxon>Eukaryota</taxon>
        <taxon>Fungi</taxon>
        <taxon>Dikarya</taxon>
        <taxon>Basidiomycota</taxon>
        <taxon>Agaricomycotina</taxon>
        <taxon>Agaricomycetes</taxon>
        <taxon>Agaricomycetidae</taxon>
        <taxon>Agaricales</taxon>
        <taxon>Agaricineae</taxon>
        <taxon>Psathyrellaceae</taxon>
        <taxon>Coprinellus</taxon>
    </lineage>
</organism>
<protein>
    <submittedName>
        <fullName evidence="2">Uncharacterized protein</fullName>
    </submittedName>
</protein>
<comment type="caution">
    <text evidence="2">The sequence shown here is derived from an EMBL/GenBank/DDBJ whole genome shotgun (WGS) entry which is preliminary data.</text>
</comment>
<evidence type="ECO:0000313" key="2">
    <source>
        <dbReference type="EMBL" id="TEB25476.1"/>
    </source>
</evidence>
<evidence type="ECO:0000313" key="3">
    <source>
        <dbReference type="Proteomes" id="UP000298030"/>
    </source>
</evidence>
<dbReference type="Proteomes" id="UP000298030">
    <property type="component" value="Unassembled WGS sequence"/>
</dbReference>
<dbReference type="AlphaFoldDB" id="A0A4Y7SUE1"/>
<accession>A0A4Y7SUE1</accession>
<proteinExistence type="predicted"/>
<feature type="compositionally biased region" description="Low complexity" evidence="1">
    <location>
        <begin position="232"/>
        <end position="257"/>
    </location>
</feature>
<feature type="compositionally biased region" description="Polar residues" evidence="1">
    <location>
        <begin position="156"/>
        <end position="179"/>
    </location>
</feature>
<feature type="compositionally biased region" description="Low complexity" evidence="1">
    <location>
        <begin position="139"/>
        <end position="155"/>
    </location>
</feature>
<feature type="region of interest" description="Disordered" evidence="1">
    <location>
        <begin position="88"/>
        <end position="276"/>
    </location>
</feature>
<feature type="compositionally biased region" description="Gly residues" evidence="1">
    <location>
        <begin position="92"/>
        <end position="104"/>
    </location>
</feature>
<name>A0A4Y7SUE1_COPMI</name>
<dbReference type="EMBL" id="QPFP01000056">
    <property type="protein sequence ID" value="TEB25476.1"/>
    <property type="molecule type" value="Genomic_DNA"/>
</dbReference>
<evidence type="ECO:0000256" key="1">
    <source>
        <dbReference type="SAM" id="MobiDB-lite"/>
    </source>
</evidence>
<dbReference type="OrthoDB" id="3070744at2759"/>
<reference evidence="2 3" key="1">
    <citation type="journal article" date="2019" name="Nat. Ecol. Evol.">
        <title>Megaphylogeny resolves global patterns of mushroom evolution.</title>
        <authorList>
            <person name="Varga T."/>
            <person name="Krizsan K."/>
            <person name="Foldi C."/>
            <person name="Dima B."/>
            <person name="Sanchez-Garcia M."/>
            <person name="Sanchez-Ramirez S."/>
            <person name="Szollosi G.J."/>
            <person name="Szarkandi J.G."/>
            <person name="Papp V."/>
            <person name="Albert L."/>
            <person name="Andreopoulos W."/>
            <person name="Angelini C."/>
            <person name="Antonin V."/>
            <person name="Barry K.W."/>
            <person name="Bougher N.L."/>
            <person name="Buchanan P."/>
            <person name="Buyck B."/>
            <person name="Bense V."/>
            <person name="Catcheside P."/>
            <person name="Chovatia M."/>
            <person name="Cooper J."/>
            <person name="Damon W."/>
            <person name="Desjardin D."/>
            <person name="Finy P."/>
            <person name="Geml J."/>
            <person name="Haridas S."/>
            <person name="Hughes K."/>
            <person name="Justo A."/>
            <person name="Karasinski D."/>
            <person name="Kautmanova I."/>
            <person name="Kiss B."/>
            <person name="Kocsube S."/>
            <person name="Kotiranta H."/>
            <person name="LaButti K.M."/>
            <person name="Lechner B.E."/>
            <person name="Liimatainen K."/>
            <person name="Lipzen A."/>
            <person name="Lukacs Z."/>
            <person name="Mihaltcheva S."/>
            <person name="Morgado L.N."/>
            <person name="Niskanen T."/>
            <person name="Noordeloos M.E."/>
            <person name="Ohm R.A."/>
            <person name="Ortiz-Santana B."/>
            <person name="Ovrebo C."/>
            <person name="Racz N."/>
            <person name="Riley R."/>
            <person name="Savchenko A."/>
            <person name="Shiryaev A."/>
            <person name="Soop K."/>
            <person name="Spirin V."/>
            <person name="Szebenyi C."/>
            <person name="Tomsovsky M."/>
            <person name="Tulloss R.E."/>
            <person name="Uehling J."/>
            <person name="Grigoriev I.V."/>
            <person name="Vagvolgyi C."/>
            <person name="Papp T."/>
            <person name="Martin F.M."/>
            <person name="Miettinen O."/>
            <person name="Hibbett D.S."/>
            <person name="Nagy L.G."/>
        </authorList>
    </citation>
    <scope>NUCLEOTIDE SEQUENCE [LARGE SCALE GENOMIC DNA]</scope>
    <source>
        <strain evidence="2 3">FP101781</strain>
    </source>
</reference>